<reference evidence="3" key="3">
    <citation type="submission" date="2022-06" db="UniProtKB">
        <authorList>
            <consortium name="EnsemblMetazoa"/>
        </authorList>
    </citation>
    <scope>IDENTIFICATION</scope>
</reference>
<feature type="region of interest" description="Disordered" evidence="1">
    <location>
        <begin position="102"/>
        <end position="152"/>
    </location>
</feature>
<sequence length="252" mass="29625">MVSDQVKVVKAFRSNNRTETTTTTTTSTRHLTNASTDINYHFDRVSDYVHNNDDNDCDDVDDYCWENFKMVAAIKEVLCLIEGNQGKYLSFSQTNRFELIERDENKSKKHNNNRSDNNNSNNNQNNDANNLEDNNKHLRNNSHDEVDHNRIENIDKIESNHWGDVREERNGSTGKSDAYYVSVKLISTNILERSSDANVDRIDDDDDRDQIDHLEYCKRLLRRQFGLAKQQELLKFNRFVMEIYKFLKQTED</sequence>
<keyword evidence="4" id="KW-1185">Reference proteome</keyword>
<evidence type="ECO:0000313" key="3">
    <source>
        <dbReference type="EnsemblMetazoa" id="KAF7490795.1"/>
    </source>
</evidence>
<protein>
    <submittedName>
        <fullName evidence="2 3">Uncharacterized protein</fullName>
    </submittedName>
</protein>
<feature type="compositionally biased region" description="Basic and acidic residues" evidence="1">
    <location>
        <begin position="133"/>
        <end position="152"/>
    </location>
</feature>
<dbReference type="EnsemblMetazoa" id="SSS_473s_mrna">
    <property type="protein sequence ID" value="KAF7490795.1"/>
    <property type="gene ID" value="SSS_473"/>
</dbReference>
<dbReference type="AlphaFoldDB" id="A0A834R5C8"/>
<evidence type="ECO:0000313" key="2">
    <source>
        <dbReference type="EMBL" id="KAF7490795.1"/>
    </source>
</evidence>
<accession>A0A834R5C8</accession>
<evidence type="ECO:0000256" key="1">
    <source>
        <dbReference type="SAM" id="MobiDB-lite"/>
    </source>
</evidence>
<feature type="compositionally biased region" description="Low complexity" evidence="1">
    <location>
        <begin position="114"/>
        <end position="132"/>
    </location>
</feature>
<gene>
    <name evidence="2" type="ORF">SSS_473</name>
</gene>
<name>A0A834R5C8_SARSC</name>
<proteinExistence type="predicted"/>
<reference evidence="2" key="2">
    <citation type="submission" date="2020-01" db="EMBL/GenBank/DDBJ databases">
        <authorList>
            <person name="Korhonen P.K.K."/>
            <person name="Guangxu M.G."/>
            <person name="Wang T.W."/>
            <person name="Stroehlein A.J.S."/>
            <person name="Young N.D."/>
            <person name="Ang C.-S.A."/>
            <person name="Fernando D.W.F."/>
            <person name="Lu H.L."/>
            <person name="Taylor S.T."/>
            <person name="Ehtesham M.E.M."/>
            <person name="Najaraj S.H.N."/>
            <person name="Harsha G.H.G."/>
            <person name="Madugundu A.M."/>
            <person name="Renuse S.R."/>
            <person name="Holt D.H."/>
            <person name="Pandey A.P."/>
            <person name="Papenfuss A.P."/>
            <person name="Gasser R.B.G."/>
            <person name="Fischer K.F."/>
        </authorList>
    </citation>
    <scope>NUCLEOTIDE SEQUENCE</scope>
    <source>
        <strain evidence="2">SSS_KF_BRIS2020</strain>
    </source>
</reference>
<reference evidence="4" key="1">
    <citation type="journal article" date="2020" name="PLoS Negl. Trop. Dis.">
        <title>High-quality nuclear genome for Sarcoptes scabiei-A critical resource for a neglected parasite.</title>
        <authorList>
            <person name="Korhonen P.K."/>
            <person name="Gasser R.B."/>
            <person name="Ma G."/>
            <person name="Wang T."/>
            <person name="Stroehlein A.J."/>
            <person name="Young N.D."/>
            <person name="Ang C.S."/>
            <person name="Fernando D.D."/>
            <person name="Lu H.C."/>
            <person name="Taylor S."/>
            <person name="Reynolds S.L."/>
            <person name="Mofiz E."/>
            <person name="Najaraj S.H."/>
            <person name="Gowda H."/>
            <person name="Madugundu A."/>
            <person name="Renuse S."/>
            <person name="Holt D."/>
            <person name="Pandey A."/>
            <person name="Papenfuss A.T."/>
            <person name="Fischer K."/>
        </authorList>
    </citation>
    <scope>NUCLEOTIDE SEQUENCE [LARGE SCALE GENOMIC DNA]</scope>
</reference>
<organism evidence="2">
    <name type="scientific">Sarcoptes scabiei</name>
    <name type="common">Itch mite</name>
    <name type="synonym">Acarus scabiei</name>
    <dbReference type="NCBI Taxonomy" id="52283"/>
    <lineage>
        <taxon>Eukaryota</taxon>
        <taxon>Metazoa</taxon>
        <taxon>Ecdysozoa</taxon>
        <taxon>Arthropoda</taxon>
        <taxon>Chelicerata</taxon>
        <taxon>Arachnida</taxon>
        <taxon>Acari</taxon>
        <taxon>Acariformes</taxon>
        <taxon>Sarcoptiformes</taxon>
        <taxon>Astigmata</taxon>
        <taxon>Psoroptidia</taxon>
        <taxon>Sarcoptoidea</taxon>
        <taxon>Sarcoptidae</taxon>
        <taxon>Sarcoptinae</taxon>
        <taxon>Sarcoptes</taxon>
    </lineage>
</organism>
<evidence type="ECO:0000313" key="4">
    <source>
        <dbReference type="Proteomes" id="UP000070412"/>
    </source>
</evidence>
<dbReference type="Proteomes" id="UP000070412">
    <property type="component" value="Unassembled WGS sequence"/>
</dbReference>
<dbReference type="EMBL" id="WVUK01000062">
    <property type="protein sequence ID" value="KAF7490795.1"/>
    <property type="molecule type" value="Genomic_DNA"/>
</dbReference>